<sequence length="313" mass="35471">TLRRNFRYCRMSLIEAEVEIPAAAVNTFVELAGDIAKSLNVSNCYICGGTNMGAEGPWLAAEWNVTVPYNRTALNLTEVKDPYSRWPLKYEILADWCVERNSSAEKCIGHLACKTSTILNMTSNKITYWPNQTRVNETWGTNNILWTKAMRNMLSITYNETWIAPPPGLYWICGKTAISRLTPDWCGSCTLGTVRPAFFMLPLDYGVQLGLPVHAKRRADGSWGYRTPIYILNRLIRLQAVLEIFSNETRQLRNAVFQNRLALDYLLVQKGGLCGKFNLSNCCLEIDDSSQGTSQQNKKSKNKTRKVRRSCLC</sequence>
<feature type="region of interest" description="Disordered" evidence="1">
    <location>
        <begin position="289"/>
        <end position="309"/>
    </location>
</feature>
<dbReference type="Ensembl" id="ENSSMRT00000010850.1">
    <property type="protein sequence ID" value="ENSSMRP00000009307.1"/>
    <property type="gene ID" value="ENSSMRG00000007434.1"/>
</dbReference>
<dbReference type="PANTHER" id="PTHR10424">
    <property type="entry name" value="VIRAL ENVELOPE PROTEIN"/>
    <property type="match status" value="1"/>
</dbReference>
<evidence type="ECO:0000256" key="1">
    <source>
        <dbReference type="SAM" id="MobiDB-lite"/>
    </source>
</evidence>
<feature type="compositionally biased region" description="Basic residues" evidence="1">
    <location>
        <begin position="298"/>
        <end position="309"/>
    </location>
</feature>
<protein>
    <recommendedName>
        <fullName evidence="4">ENR1 protein</fullName>
    </recommendedName>
</protein>
<dbReference type="AlphaFoldDB" id="A0A8D0BSG5"/>
<dbReference type="Proteomes" id="UP000694421">
    <property type="component" value="Unplaced"/>
</dbReference>
<name>A0A8D0BSG5_SALMN</name>
<organism evidence="2 3">
    <name type="scientific">Salvator merianae</name>
    <name type="common">Argentine black and white tegu</name>
    <name type="synonym">Tupinambis merianae</name>
    <dbReference type="NCBI Taxonomy" id="96440"/>
    <lineage>
        <taxon>Eukaryota</taxon>
        <taxon>Metazoa</taxon>
        <taxon>Chordata</taxon>
        <taxon>Craniata</taxon>
        <taxon>Vertebrata</taxon>
        <taxon>Euteleostomi</taxon>
        <taxon>Lepidosauria</taxon>
        <taxon>Squamata</taxon>
        <taxon>Bifurcata</taxon>
        <taxon>Unidentata</taxon>
        <taxon>Episquamata</taxon>
        <taxon>Laterata</taxon>
        <taxon>Teiioidea</taxon>
        <taxon>Teiidae</taxon>
        <taxon>Salvator</taxon>
    </lineage>
</organism>
<dbReference type="OMA" id="HAREANY"/>
<proteinExistence type="predicted"/>
<accession>A0A8D0BSG5</accession>
<evidence type="ECO:0000313" key="2">
    <source>
        <dbReference type="Ensembl" id="ENSSMRP00000009307.1"/>
    </source>
</evidence>
<dbReference type="InterPro" id="IPR018154">
    <property type="entry name" value="TLV/ENV_coat_polyprotein"/>
</dbReference>
<evidence type="ECO:0000313" key="3">
    <source>
        <dbReference type="Proteomes" id="UP000694421"/>
    </source>
</evidence>
<dbReference type="Gene3D" id="1.10.287.210">
    <property type="match status" value="1"/>
</dbReference>
<dbReference type="GeneTree" id="ENSGT00940000165291"/>
<dbReference type="SUPFAM" id="SSF58069">
    <property type="entry name" value="Virus ectodomain"/>
    <property type="match status" value="1"/>
</dbReference>
<keyword evidence="3" id="KW-1185">Reference proteome</keyword>
<dbReference type="PANTHER" id="PTHR10424:SF68">
    <property type="entry name" value="ENDOGENOUS RETROVIRUS GROUP 3 MEMBER 1 ENV POLYPROTEIN"/>
    <property type="match status" value="1"/>
</dbReference>
<evidence type="ECO:0008006" key="4">
    <source>
        <dbReference type="Google" id="ProtNLM"/>
    </source>
</evidence>
<reference evidence="2" key="1">
    <citation type="submission" date="2025-08" db="UniProtKB">
        <authorList>
            <consortium name="Ensembl"/>
        </authorList>
    </citation>
    <scope>IDENTIFICATION</scope>
</reference>
<reference evidence="2" key="2">
    <citation type="submission" date="2025-09" db="UniProtKB">
        <authorList>
            <consortium name="Ensembl"/>
        </authorList>
    </citation>
    <scope>IDENTIFICATION</scope>
</reference>